<dbReference type="InterPro" id="IPR000719">
    <property type="entry name" value="Prot_kinase_dom"/>
</dbReference>
<feature type="binding site" evidence="12">
    <location>
        <position position="782"/>
    </location>
    <ligand>
        <name>ATP</name>
        <dbReference type="ChEBI" id="CHEBI:30616"/>
    </ligand>
</feature>
<evidence type="ECO:0000256" key="9">
    <source>
        <dbReference type="ARBA" id="ARBA00023211"/>
    </source>
</evidence>
<dbReference type="SUPFAM" id="SSF56112">
    <property type="entry name" value="Protein kinase-like (PK-like)"/>
    <property type="match status" value="2"/>
</dbReference>
<evidence type="ECO:0000256" key="12">
    <source>
        <dbReference type="PROSITE-ProRule" id="PRU10141"/>
    </source>
</evidence>
<dbReference type="FunFam" id="3.30.200.20:FF:000096">
    <property type="entry name" value="Non-specific serine/threonine protein kinase"/>
    <property type="match status" value="1"/>
</dbReference>
<dbReference type="InterPro" id="IPR008271">
    <property type="entry name" value="Ser/Thr_kinase_AS"/>
</dbReference>
<accession>A0A804KBJ7</accession>
<evidence type="ECO:0000259" key="15">
    <source>
        <dbReference type="PROSITE" id="PS50816"/>
    </source>
</evidence>
<keyword evidence="6 12" id="KW-0547">Nucleotide-binding</keyword>
<dbReference type="CDD" id="cd12195">
    <property type="entry name" value="CIPK_C"/>
    <property type="match status" value="1"/>
</dbReference>
<dbReference type="FunFam" id="1.10.510.10:FF:000653">
    <property type="entry name" value="Non-specific serine/threonine protein kinase"/>
    <property type="match status" value="1"/>
</dbReference>
<proteinExistence type="inferred from homology"/>
<dbReference type="AlphaFoldDB" id="A0A804KBJ7"/>
<feature type="region of interest" description="Disordered" evidence="13">
    <location>
        <begin position="440"/>
        <end position="471"/>
    </location>
</feature>
<feature type="domain" description="NAF" evidence="15">
    <location>
        <begin position="312"/>
        <end position="336"/>
    </location>
</feature>
<keyword evidence="5" id="KW-0808">Transferase</keyword>
<feature type="binding site" evidence="12">
    <location>
        <position position="41"/>
    </location>
    <ligand>
        <name>ATP</name>
        <dbReference type="ChEBI" id="CHEBI:30616"/>
    </ligand>
</feature>
<dbReference type="PROSITE" id="PS50011">
    <property type="entry name" value="PROTEIN_KINASE_DOM"/>
    <property type="match status" value="2"/>
</dbReference>
<dbReference type="PANTHER" id="PTHR24057:SF5">
    <property type="entry name" value="SHAGGY-RELATED PROTEIN KINASE IOTA-RELATED"/>
    <property type="match status" value="1"/>
</dbReference>
<dbReference type="PROSITE" id="PS00108">
    <property type="entry name" value="PROTEIN_KINASE_ST"/>
    <property type="match status" value="2"/>
</dbReference>
<evidence type="ECO:0000313" key="18">
    <source>
        <dbReference type="Proteomes" id="UP000012960"/>
    </source>
</evidence>
<dbReference type="PROSITE" id="PS00107">
    <property type="entry name" value="PROTEIN_KINASE_ATP"/>
    <property type="match status" value="2"/>
</dbReference>
<feature type="domain" description="Protein kinase" evidence="14">
    <location>
        <begin position="12"/>
        <end position="266"/>
    </location>
</feature>
<feature type="compositionally biased region" description="Pro residues" evidence="13">
    <location>
        <begin position="444"/>
        <end position="460"/>
    </location>
</feature>
<dbReference type="GO" id="GO:0005737">
    <property type="term" value="C:cytoplasm"/>
    <property type="evidence" value="ECO:0000318"/>
    <property type="project" value="GO_Central"/>
</dbReference>
<dbReference type="EMBL" id="HG996472">
    <property type="protein sequence ID" value="CAG1832954.1"/>
    <property type="molecule type" value="Genomic_DNA"/>
</dbReference>
<evidence type="ECO:0000256" key="7">
    <source>
        <dbReference type="ARBA" id="ARBA00022777"/>
    </source>
</evidence>
<feature type="domain" description="Protein kinase" evidence="14">
    <location>
        <begin position="752"/>
        <end position="1036"/>
    </location>
</feature>
<dbReference type="FunFam" id="3.30.310.80:FF:000005">
    <property type="entry name" value="Non-specific serine/threonine protein kinase"/>
    <property type="match status" value="1"/>
</dbReference>
<keyword evidence="4" id="KW-0723">Serine/threonine-protein kinase</keyword>
<dbReference type="EC" id="2.7.11.1" evidence="3"/>
<dbReference type="Gene3D" id="3.30.310.80">
    <property type="entry name" value="Kinase associated domain 1, KA1"/>
    <property type="match status" value="1"/>
</dbReference>
<comment type="similarity">
    <text evidence="1">Belongs to the protein kinase superfamily. CMGC Ser/Thr protein kinase family. GSK-3 subfamily.</text>
</comment>
<keyword evidence="18" id="KW-1185">Reference proteome</keyword>
<dbReference type="CDD" id="cd14137">
    <property type="entry name" value="STKc_GSK3"/>
    <property type="match status" value="1"/>
</dbReference>
<evidence type="ECO:0000313" key="16">
    <source>
        <dbReference type="EMBL" id="CAG1832954.1"/>
    </source>
</evidence>
<dbReference type="GO" id="GO:0009742">
    <property type="term" value="P:brassinosteroid mediated signaling pathway"/>
    <property type="evidence" value="ECO:0000318"/>
    <property type="project" value="GO_Central"/>
</dbReference>
<dbReference type="InterPro" id="IPR018451">
    <property type="entry name" value="NAF/FISL_domain"/>
</dbReference>
<evidence type="ECO:0000256" key="1">
    <source>
        <dbReference type="ARBA" id="ARBA00005527"/>
    </source>
</evidence>
<name>A0A804KBJ7_MUSAM</name>
<dbReference type="InterPro" id="IPR039192">
    <property type="entry name" value="STKc_GSK3"/>
</dbReference>
<evidence type="ECO:0000259" key="14">
    <source>
        <dbReference type="PROSITE" id="PS50011"/>
    </source>
</evidence>
<feature type="compositionally biased region" description="Low complexity" evidence="13">
    <location>
        <begin position="553"/>
        <end position="562"/>
    </location>
</feature>
<evidence type="ECO:0000256" key="2">
    <source>
        <dbReference type="ARBA" id="ARBA00006234"/>
    </source>
</evidence>
<dbReference type="Gene3D" id="3.30.200.20">
    <property type="entry name" value="Phosphorylase Kinase, domain 1"/>
    <property type="match status" value="2"/>
</dbReference>
<keyword evidence="9" id="KW-0464">Manganese</keyword>
<dbReference type="Pfam" id="PF03822">
    <property type="entry name" value="NAF"/>
    <property type="match status" value="1"/>
</dbReference>
<comment type="catalytic activity">
    <reaction evidence="11">
        <text>L-seryl-[protein] + ATP = O-phospho-L-seryl-[protein] + ADP + H(+)</text>
        <dbReference type="Rhea" id="RHEA:17989"/>
        <dbReference type="Rhea" id="RHEA-COMP:9863"/>
        <dbReference type="Rhea" id="RHEA-COMP:11604"/>
        <dbReference type="ChEBI" id="CHEBI:15378"/>
        <dbReference type="ChEBI" id="CHEBI:29999"/>
        <dbReference type="ChEBI" id="CHEBI:30616"/>
        <dbReference type="ChEBI" id="CHEBI:83421"/>
        <dbReference type="ChEBI" id="CHEBI:456216"/>
        <dbReference type="EC" id="2.7.11.1"/>
    </reaction>
</comment>
<evidence type="ECO:0000256" key="3">
    <source>
        <dbReference type="ARBA" id="ARBA00012513"/>
    </source>
</evidence>
<dbReference type="CDD" id="cd14663">
    <property type="entry name" value="STKc_SnRK3"/>
    <property type="match status" value="1"/>
</dbReference>
<feature type="region of interest" description="Disordered" evidence="13">
    <location>
        <begin position="654"/>
        <end position="699"/>
    </location>
</feature>
<dbReference type="GO" id="GO:0004674">
    <property type="term" value="F:protein serine/threonine kinase activity"/>
    <property type="evidence" value="ECO:0000318"/>
    <property type="project" value="GO_Central"/>
</dbReference>
<evidence type="ECO:0000256" key="10">
    <source>
        <dbReference type="ARBA" id="ARBA00047899"/>
    </source>
</evidence>
<dbReference type="EnsemblPlants" id="Ma08_t27960.1">
    <property type="protein sequence ID" value="Ma08_p27960.1"/>
    <property type="gene ID" value="Ma08_g27960"/>
</dbReference>
<evidence type="ECO:0000256" key="11">
    <source>
        <dbReference type="ARBA" id="ARBA00048679"/>
    </source>
</evidence>
<dbReference type="GO" id="GO:0005634">
    <property type="term" value="C:nucleus"/>
    <property type="evidence" value="ECO:0000318"/>
    <property type="project" value="GO_Central"/>
</dbReference>
<keyword evidence="8 12" id="KW-0067">ATP-binding</keyword>
<dbReference type="Gene3D" id="1.10.510.10">
    <property type="entry name" value="Transferase(Phosphotransferase) domain 1"/>
    <property type="match status" value="2"/>
</dbReference>
<dbReference type="FunFam" id="1.10.510.10:FF:000082">
    <property type="entry name" value="Shaggy-related protein kinase kappa"/>
    <property type="match status" value="1"/>
</dbReference>
<dbReference type="InterPro" id="IPR011009">
    <property type="entry name" value="Kinase-like_dom_sf"/>
</dbReference>
<evidence type="ECO:0000256" key="4">
    <source>
        <dbReference type="ARBA" id="ARBA00022527"/>
    </source>
</evidence>
<dbReference type="InParanoid" id="A0A804KBJ7"/>
<comment type="catalytic activity">
    <reaction evidence="10">
        <text>L-threonyl-[protein] + ATP = O-phospho-L-threonyl-[protein] + ADP + H(+)</text>
        <dbReference type="Rhea" id="RHEA:46608"/>
        <dbReference type="Rhea" id="RHEA-COMP:11060"/>
        <dbReference type="Rhea" id="RHEA-COMP:11605"/>
        <dbReference type="ChEBI" id="CHEBI:15378"/>
        <dbReference type="ChEBI" id="CHEBI:30013"/>
        <dbReference type="ChEBI" id="CHEBI:30616"/>
        <dbReference type="ChEBI" id="CHEBI:61977"/>
        <dbReference type="ChEBI" id="CHEBI:456216"/>
        <dbReference type="EC" id="2.7.11.1"/>
    </reaction>
</comment>
<dbReference type="InterPro" id="IPR050591">
    <property type="entry name" value="GSK-3"/>
</dbReference>
<comment type="similarity">
    <text evidence="2">Belongs to the protein kinase superfamily. CAMK Ser/Thr protein kinase family. SNF1 subfamily.</text>
</comment>
<evidence type="ECO:0000256" key="13">
    <source>
        <dbReference type="SAM" id="MobiDB-lite"/>
    </source>
</evidence>
<feature type="region of interest" description="Disordered" evidence="13">
    <location>
        <begin position="538"/>
        <end position="578"/>
    </location>
</feature>
<dbReference type="Gramene" id="Ma08_t27960.1">
    <property type="protein sequence ID" value="Ma08_p27960.1"/>
    <property type="gene ID" value="Ma08_g27960"/>
</dbReference>
<reference evidence="16" key="1">
    <citation type="submission" date="2021-03" db="EMBL/GenBank/DDBJ databases">
        <authorList>
            <consortium name="Genoscope - CEA"/>
            <person name="William W."/>
        </authorList>
    </citation>
    <scope>NUCLEOTIDE SEQUENCE</scope>
    <source>
        <strain evidence="16">Doubled-haploid Pahang</strain>
    </source>
</reference>
<dbReference type="PROSITE" id="PS50816">
    <property type="entry name" value="NAF"/>
    <property type="match status" value="1"/>
</dbReference>
<dbReference type="InterPro" id="IPR004041">
    <property type="entry name" value="NAF_dom"/>
</dbReference>
<dbReference type="FunFam" id="3.30.200.20:FF:000009">
    <property type="entry name" value="Glycogen synthase kinase-3 beta"/>
    <property type="match status" value="1"/>
</dbReference>
<gene>
    <name evidence="16" type="ORF">GSMUA_88740.1</name>
</gene>
<dbReference type="GO" id="GO:1900458">
    <property type="term" value="P:negative regulation of brassinosteroid mediated signaling pathway"/>
    <property type="evidence" value="ECO:0007669"/>
    <property type="project" value="UniProtKB-ARBA"/>
</dbReference>
<evidence type="ECO:0000256" key="8">
    <source>
        <dbReference type="ARBA" id="ARBA00022840"/>
    </source>
</evidence>
<evidence type="ECO:0000256" key="6">
    <source>
        <dbReference type="ARBA" id="ARBA00022741"/>
    </source>
</evidence>
<evidence type="ECO:0000256" key="5">
    <source>
        <dbReference type="ARBA" id="ARBA00022679"/>
    </source>
</evidence>
<dbReference type="Proteomes" id="UP000012960">
    <property type="component" value="Unplaced"/>
</dbReference>
<evidence type="ECO:0000313" key="17">
    <source>
        <dbReference type="EnsemblPlants" id="Ma08_p27960.1"/>
    </source>
</evidence>
<dbReference type="SMART" id="SM00220">
    <property type="entry name" value="S_TKc"/>
    <property type="match status" value="2"/>
</dbReference>
<organism evidence="17 18">
    <name type="scientific">Musa acuminata subsp. malaccensis</name>
    <name type="common">Wild banana</name>
    <name type="synonym">Musa malaccensis</name>
    <dbReference type="NCBI Taxonomy" id="214687"/>
    <lineage>
        <taxon>Eukaryota</taxon>
        <taxon>Viridiplantae</taxon>
        <taxon>Streptophyta</taxon>
        <taxon>Embryophyta</taxon>
        <taxon>Tracheophyta</taxon>
        <taxon>Spermatophyta</taxon>
        <taxon>Magnoliopsida</taxon>
        <taxon>Liliopsida</taxon>
        <taxon>Zingiberales</taxon>
        <taxon>Musaceae</taxon>
        <taxon>Musa</taxon>
    </lineage>
</organism>
<dbReference type="PANTHER" id="PTHR24057">
    <property type="entry name" value="GLYCOGEN SYNTHASE KINASE-3 ALPHA"/>
    <property type="match status" value="1"/>
</dbReference>
<protein>
    <recommendedName>
        <fullName evidence="3">non-specific serine/threonine protein kinase</fullName>
        <ecNumber evidence="3">2.7.11.1</ecNumber>
    </recommendedName>
</protein>
<feature type="compositionally biased region" description="Basic and acidic residues" evidence="13">
    <location>
        <begin position="657"/>
        <end position="671"/>
    </location>
</feature>
<dbReference type="InterPro" id="IPR017441">
    <property type="entry name" value="Protein_kinase_ATP_BS"/>
</dbReference>
<reference evidence="17" key="2">
    <citation type="submission" date="2021-05" db="UniProtKB">
        <authorList>
            <consortium name="EnsemblPlants"/>
        </authorList>
    </citation>
    <scope>IDENTIFICATION</scope>
    <source>
        <strain evidence="17">subsp. malaccensis</strain>
    </source>
</reference>
<dbReference type="GO" id="GO:0005524">
    <property type="term" value="F:ATP binding"/>
    <property type="evidence" value="ECO:0007669"/>
    <property type="project" value="UniProtKB-UniRule"/>
</dbReference>
<dbReference type="GO" id="GO:0030154">
    <property type="term" value="P:cell differentiation"/>
    <property type="evidence" value="ECO:0000318"/>
    <property type="project" value="GO_Central"/>
</dbReference>
<sequence>MEKRGTVLLQRYELGRLLGQGTFAKVYHARNVATGLAVAIKIIDKEKILRVGMIDQIKREISVMRLVHHPNIVQLYEVMATRTKIYFAMEYVRGGELFNKVAKGRLKEDVARKYFQQLIAAVDFCHSRGVYHRDLKPENLLLDEKGDLKVSDFGLSALGASRRQDGLLHTTCGTPAYVAPEVITKKGYDGSKADIWSCGVILFVLLAGYLPFHDSNIIEMYRKTSRGEFKCPYWFPSEVKKLLARLLDPNPTTRITVCKLIDNPWFRKGYRAVNHQLRMKRDESLRDVREAFASDADEEEEKKQATSSSSSIRPASLNAFDIISRSSSFDLSGLFEEEKGRRAEARFATQKPTEAIVSKLEEIARTERFRVEKKDGVVKLEGSHEGRKGQLAVEAEIFEVTPALYVVEVKKSAGDTLEYQRFYDQGLKPSLKDIVWEWQMADQSPPPPPPPPSVLPPRLPPSSARANMTSGSGGIDMLSVYNDEEEVEERKVVVAVGLVDSGADDANGGDGDTPPNPAFEAKVSTLLDRHDGMDCETLRSPIARSPTPPPLLPSQLQSSPFPAISPSPPLRHPSSSLSEPVGLQRMRMFVEGEILSNGRFMLREVQVADGWIGIGFANKQSVDPIRVLLQTLDLVPIWKYVVYMYFRVGVSQVATTPEREREREREKREGHPFLPGAPPNMTSLPLGPHHPPPPPGHDAAAAANLTLAVPPRAEMADNKQTSVVGKSEQVTGHVISTTIGGKNGEPKKTISYMAERVVGTGSFGIVFQAKCLETGEAVAIKKVLQDKRYKNRELQLMRSMDHPNVIPLKHCFFSTTSRDELFLNLVMEYVPETLYGVLRHFSNGNQRMPLIYVKLYTYQIFRGLAYIHTVPGVCHRDVKPQNILVDPLTHQVKLCDFGSAKVLVKGEANISYICSRYYRAPELIFGATEYTTSIDIWSAGCVLAELLLGQPLFPGASAVDQLVQIIKVLGTPTREEIRCMNPSYTEFRFPQIKAHPWHKIFHKRMPPEAIDLTSRLLQYSPCFRCSALEACAHPFFDELREPNVRLPNGRPLPPLFNFKQELAGASPELVTKLIPEHVRQRSVLSFLHPVGT</sequence>
<keyword evidence="7" id="KW-0418">Kinase</keyword>
<dbReference type="Pfam" id="PF00069">
    <property type="entry name" value="Pkinase"/>
    <property type="match status" value="2"/>
</dbReference>